<accession>A0A3M0BII4</accession>
<proteinExistence type="predicted"/>
<dbReference type="GO" id="GO:0009279">
    <property type="term" value="C:cell outer membrane"/>
    <property type="evidence" value="ECO:0007669"/>
    <property type="project" value="UniProtKB-UniRule"/>
</dbReference>
<keyword evidence="11" id="KW-1185">Reference proteome</keyword>
<keyword evidence="2" id="KW-1134">Transmembrane beta strand</keyword>
<dbReference type="InterPro" id="IPR039910">
    <property type="entry name" value="D15-like"/>
</dbReference>
<dbReference type="PIRSF" id="PIRSF006076">
    <property type="entry name" value="OM_assembly_OMP85"/>
    <property type="match status" value="1"/>
</dbReference>
<reference evidence="10 11" key="1">
    <citation type="submission" date="2018-10" db="EMBL/GenBank/DDBJ databases">
        <title>Genomic Encyclopedia of Archaeal and Bacterial Type Strains, Phase II (KMG-II): from individual species to whole genera.</title>
        <authorList>
            <person name="Goeker M."/>
        </authorList>
    </citation>
    <scope>NUCLEOTIDE SEQUENCE [LARGE SCALE GENOMIC DNA]</scope>
    <source>
        <strain evidence="10 11">VM1</strain>
    </source>
</reference>
<dbReference type="PROSITE" id="PS51779">
    <property type="entry name" value="POTRA"/>
    <property type="match status" value="3"/>
</dbReference>
<dbReference type="Gene3D" id="3.10.20.310">
    <property type="entry name" value="membrane protein fhac"/>
    <property type="match status" value="5"/>
</dbReference>
<evidence type="ECO:0000259" key="9">
    <source>
        <dbReference type="PROSITE" id="PS51779"/>
    </source>
</evidence>
<evidence type="ECO:0000256" key="4">
    <source>
        <dbReference type="ARBA" id="ARBA00022729"/>
    </source>
</evidence>
<dbReference type="PANTHER" id="PTHR12815:SF47">
    <property type="entry name" value="TRANSLOCATION AND ASSEMBLY MODULE SUBUNIT TAMA"/>
    <property type="match status" value="1"/>
</dbReference>
<evidence type="ECO:0000256" key="7">
    <source>
        <dbReference type="ARBA" id="ARBA00023237"/>
    </source>
</evidence>
<dbReference type="InterPro" id="IPR010827">
    <property type="entry name" value="BamA/TamA_POTRA"/>
</dbReference>
<keyword evidence="3" id="KW-0812">Transmembrane</keyword>
<feature type="domain" description="POTRA" evidence="9">
    <location>
        <begin position="32"/>
        <end position="103"/>
    </location>
</feature>
<evidence type="ECO:0000256" key="1">
    <source>
        <dbReference type="ARBA" id="ARBA00004370"/>
    </source>
</evidence>
<dbReference type="RefSeq" id="WP_245960331.1">
    <property type="nucleotide sequence ID" value="NZ_REFO01000012.1"/>
</dbReference>
<dbReference type="EMBL" id="REFO01000012">
    <property type="protein sequence ID" value="RMA96184.1"/>
    <property type="molecule type" value="Genomic_DNA"/>
</dbReference>
<dbReference type="InterPro" id="IPR023707">
    <property type="entry name" value="OM_assembly_BamA"/>
</dbReference>
<keyword evidence="5" id="KW-0677">Repeat</keyword>
<feature type="domain" description="POTRA" evidence="9">
    <location>
        <begin position="298"/>
        <end position="378"/>
    </location>
</feature>
<protein>
    <recommendedName>
        <fullName evidence="8">Outer membrane protein assembly factor BamA</fullName>
    </recommendedName>
</protein>
<feature type="domain" description="POTRA" evidence="9">
    <location>
        <begin position="209"/>
        <end position="295"/>
    </location>
</feature>
<dbReference type="PANTHER" id="PTHR12815">
    <property type="entry name" value="SORTING AND ASSEMBLY MACHINERY SAMM50 PROTEIN FAMILY MEMBER"/>
    <property type="match status" value="1"/>
</dbReference>
<dbReference type="GO" id="GO:0071709">
    <property type="term" value="P:membrane assembly"/>
    <property type="evidence" value="ECO:0007669"/>
    <property type="project" value="InterPro"/>
</dbReference>
<dbReference type="NCBIfam" id="TIGR03303">
    <property type="entry name" value="OM_YaeT"/>
    <property type="match status" value="1"/>
</dbReference>
<gene>
    <name evidence="10" type="ORF">CLV39_1201</name>
</gene>
<evidence type="ECO:0000256" key="5">
    <source>
        <dbReference type="ARBA" id="ARBA00022737"/>
    </source>
</evidence>
<keyword evidence="7" id="KW-0998">Cell outer membrane</keyword>
<dbReference type="AlphaFoldDB" id="A0A3M0BII4"/>
<comment type="caution">
    <text evidence="10">The sequence shown here is derived from an EMBL/GenBank/DDBJ whole genome shotgun (WGS) entry which is preliminary data.</text>
</comment>
<dbReference type="Gene3D" id="2.40.160.50">
    <property type="entry name" value="membrane protein fhac: a member of the omp85/tpsb transporter family"/>
    <property type="match status" value="1"/>
</dbReference>
<name>A0A3M0BII4_9AQUI</name>
<dbReference type="Pfam" id="PF01103">
    <property type="entry name" value="Omp85"/>
    <property type="match status" value="1"/>
</dbReference>
<organism evidence="10 11">
    <name type="scientific">Hydrogenothermus marinus</name>
    <dbReference type="NCBI Taxonomy" id="133270"/>
    <lineage>
        <taxon>Bacteria</taxon>
        <taxon>Pseudomonadati</taxon>
        <taxon>Aquificota</taxon>
        <taxon>Aquificia</taxon>
        <taxon>Aquificales</taxon>
        <taxon>Hydrogenothermaceae</taxon>
        <taxon>Hydrogenothermus</taxon>
    </lineage>
</organism>
<evidence type="ECO:0000256" key="2">
    <source>
        <dbReference type="ARBA" id="ARBA00022452"/>
    </source>
</evidence>
<evidence type="ECO:0000256" key="8">
    <source>
        <dbReference type="NCBIfam" id="TIGR03303"/>
    </source>
</evidence>
<evidence type="ECO:0000256" key="6">
    <source>
        <dbReference type="ARBA" id="ARBA00023136"/>
    </source>
</evidence>
<evidence type="ECO:0000256" key="3">
    <source>
        <dbReference type="ARBA" id="ARBA00022692"/>
    </source>
</evidence>
<evidence type="ECO:0000313" key="10">
    <source>
        <dbReference type="EMBL" id="RMA96184.1"/>
    </source>
</evidence>
<evidence type="ECO:0000313" key="11">
    <source>
        <dbReference type="Proteomes" id="UP000280842"/>
    </source>
</evidence>
<dbReference type="Proteomes" id="UP000280842">
    <property type="component" value="Unassembled WGS sequence"/>
</dbReference>
<keyword evidence="4" id="KW-0732">Signal</keyword>
<dbReference type="InterPro" id="IPR034746">
    <property type="entry name" value="POTRA"/>
</dbReference>
<comment type="subcellular location">
    <subcellularLocation>
        <location evidence="1">Membrane</location>
    </subcellularLocation>
</comment>
<sequence>MPLFFILLFFIPSKSQENIQTPSLEKEIQKVYRLKGIEIRGLKYIKPEIIKPLIPLKKGAIVTRDKVASTLRDLYKLGYFKDIETYTQYTENGIDLIFVFKELPVVQKIEFEGNEEISTQDLKDALGIIEEERQETGTMPWLTSVGPELQEKLQSLKKGLGRVFSIEEIEKMKKKILKLYEEKGFYNTKVSYYFKGNILVFKIDEGHKAYVKQIVIIGNKQISDDDIKDVMETKKRCWWKLRFHPSLQKEVLYEDIDRIRQLYLNKGFFDVFVSQPKIELKNGEEYYIFITIKEGPRYKLSAIEFKNNTLYTKDEILERFKRDLKIGDYYNGEIIKKIKDEIIDKYTDLGFIFTRVDDEKILDKKNKLVKVVYNIDKGNIFYVNKINIHGNYESRDYVIRRELRFAPGDLFKRKDLLRSQARLYKLGFYNGIGFNPKFVSEDKLDVDTYVQERFTGQISVGAGYSQLTGLSFFASIKKGNFMGTGDTLGLSLTVGSQYRNNSISYLHKWAFYKPLDLGFKLYDSYVDYGTFVAQKLGFSPTLSREFKEYWRTGIGLTLEKGEYKNVSTDAPYYIQRQAGKYDLYSIYWFINRNDVDNPILPTKGTDFTITLKTGTGTRDFYKGVFSGTVIVPDHIFWTDFVFSFKARYGFVRKINKEIPLDEYFFVGGDFTVRGFDYGMAGPYDSALNPLGAKNELIFNFQINHPLVQNFLWGYVFSDAGQGFNEFKDLSLYYSAGVGLKIVTPMAPIDLYYGKVLNPPAGISDTRFGFVLGSFF</sequence>
<dbReference type="Pfam" id="PF07244">
    <property type="entry name" value="POTRA"/>
    <property type="match status" value="5"/>
</dbReference>
<dbReference type="InterPro" id="IPR000184">
    <property type="entry name" value="Bac_surfAg_D15"/>
</dbReference>
<keyword evidence="6" id="KW-0472">Membrane</keyword>